<dbReference type="PANTHER" id="PTHR10742">
    <property type="entry name" value="FLAVIN MONOAMINE OXIDASE"/>
    <property type="match status" value="1"/>
</dbReference>
<comment type="caution">
    <text evidence="7">The sequence shown here is derived from an EMBL/GenBank/DDBJ whole genome shotgun (WGS) entry which is preliminary data.</text>
</comment>
<feature type="domain" description="Amine oxidase" evidence="6">
    <location>
        <begin position="34"/>
        <end position="453"/>
    </location>
</feature>
<keyword evidence="8" id="KW-1185">Reference proteome</keyword>
<dbReference type="Proteomes" id="UP000825935">
    <property type="component" value="Chromosome 19"/>
</dbReference>
<evidence type="ECO:0000259" key="6">
    <source>
        <dbReference type="Pfam" id="PF01593"/>
    </source>
</evidence>
<evidence type="ECO:0000313" key="8">
    <source>
        <dbReference type="Proteomes" id="UP000825935"/>
    </source>
</evidence>
<evidence type="ECO:0000256" key="1">
    <source>
        <dbReference type="ARBA" id="ARBA00001974"/>
    </source>
</evidence>
<dbReference type="OrthoDB" id="5046242at2759"/>
<reference evidence="7" key="1">
    <citation type="submission" date="2021-08" db="EMBL/GenBank/DDBJ databases">
        <title>WGS assembly of Ceratopteris richardii.</title>
        <authorList>
            <person name="Marchant D.B."/>
            <person name="Chen G."/>
            <person name="Jenkins J."/>
            <person name="Shu S."/>
            <person name="Leebens-Mack J."/>
            <person name="Grimwood J."/>
            <person name="Schmutz J."/>
            <person name="Soltis P."/>
            <person name="Soltis D."/>
            <person name="Chen Z.-H."/>
        </authorList>
    </citation>
    <scope>NUCLEOTIDE SEQUENCE</scope>
    <source>
        <strain evidence="7">Whitten #5841</strain>
        <tissue evidence="7">Leaf</tissue>
    </source>
</reference>
<evidence type="ECO:0000256" key="5">
    <source>
        <dbReference type="PIRSR" id="PIRSR601613-1"/>
    </source>
</evidence>
<evidence type="ECO:0000313" key="7">
    <source>
        <dbReference type="EMBL" id="KAH7351905.1"/>
    </source>
</evidence>
<evidence type="ECO:0000256" key="4">
    <source>
        <dbReference type="ARBA" id="ARBA00023002"/>
    </source>
</evidence>
<comment type="pathway">
    <text evidence="2">Amine and polyamine degradation; spermine degradation.</text>
</comment>
<dbReference type="SUPFAM" id="SSF54373">
    <property type="entry name" value="FAD-linked reductases, C-terminal domain"/>
    <property type="match status" value="1"/>
</dbReference>
<dbReference type="GO" id="GO:0046592">
    <property type="term" value="F:polyamine oxidase activity"/>
    <property type="evidence" value="ECO:0007669"/>
    <property type="project" value="TreeGrafter"/>
</dbReference>
<sequence>MVVYINIESVYPPCPHYTDRKTKTLSVIVVGAGVAGLSASCVLKSRGAKVVVLESRNRIGGRIHTEYVDDFPIDMGASWVHGASQKNPMAPVIAHSDLCLHQTSIDNSVLYEHDLRSYVLFDTDGNRIAREMVVEVGKKFEVILQEAKKLRHVYKNDTSLFKAFSRVLEKREDLRLDGPAQQVLEWYICRMEGWFAADASKISLLSYDQEENVEGGHALVANGYNRVISTLAQGVDVRLNHRAARVLHSSNSVKVVTEDGRSFTADAAVITVPLGVLKAKLIKFEPNLPDWKEEAISGIGFGNENKIVLFYESMCWPDVDFLGIAAPTAYECSYFLSLHKATGHPVLVYMPAGSLADDIERLSDDAAMEFALTKLRIIVPHIGKPIRCMVSRWGSDPNSLGCYSYDGVGKSHALYMQMHMPVNNLFFAGEATSIKFPGTVHGAFATGLMAAEECWRRFEASHCDLEMFQPVMAEEPPNRQKKDPFIMSKM</sequence>
<dbReference type="Gene3D" id="3.50.50.60">
    <property type="entry name" value="FAD/NAD(P)-binding domain"/>
    <property type="match status" value="1"/>
</dbReference>
<dbReference type="GO" id="GO:0006598">
    <property type="term" value="P:polyamine catabolic process"/>
    <property type="evidence" value="ECO:0007669"/>
    <property type="project" value="TreeGrafter"/>
</dbReference>
<dbReference type="InterPro" id="IPR050281">
    <property type="entry name" value="Flavin_monoamine_oxidase"/>
</dbReference>
<accession>A0A8T2SLL0</accession>
<evidence type="ECO:0000256" key="3">
    <source>
        <dbReference type="ARBA" id="ARBA00005995"/>
    </source>
</evidence>
<comment type="similarity">
    <text evidence="3">Belongs to the flavin monoamine oxidase family.</text>
</comment>
<dbReference type="PRINTS" id="PR00757">
    <property type="entry name" value="AMINEOXDASEF"/>
</dbReference>
<gene>
    <name evidence="7" type="ORF">KP509_19G019600</name>
</gene>
<comment type="cofactor">
    <cofactor evidence="1">
        <name>FAD</name>
        <dbReference type="ChEBI" id="CHEBI:57692"/>
    </cofactor>
</comment>
<dbReference type="SUPFAM" id="SSF51905">
    <property type="entry name" value="FAD/NAD(P)-binding domain"/>
    <property type="match status" value="1"/>
</dbReference>
<dbReference type="Pfam" id="PF01593">
    <property type="entry name" value="Amino_oxidase"/>
    <property type="match status" value="1"/>
</dbReference>
<dbReference type="InterPro" id="IPR002937">
    <property type="entry name" value="Amino_oxidase"/>
</dbReference>
<dbReference type="Gene3D" id="3.90.660.10">
    <property type="match status" value="1"/>
</dbReference>
<dbReference type="AlphaFoldDB" id="A0A8T2SLL0"/>
<dbReference type="GO" id="GO:0005777">
    <property type="term" value="C:peroxisome"/>
    <property type="evidence" value="ECO:0007669"/>
    <property type="project" value="TreeGrafter"/>
</dbReference>
<name>A0A8T2SLL0_CERRI</name>
<dbReference type="InterPro" id="IPR036188">
    <property type="entry name" value="FAD/NAD-bd_sf"/>
</dbReference>
<keyword evidence="4" id="KW-0560">Oxidoreductase</keyword>
<protein>
    <recommendedName>
        <fullName evidence="6">Amine oxidase domain-containing protein</fullName>
    </recommendedName>
</protein>
<proteinExistence type="inferred from homology"/>
<evidence type="ECO:0000256" key="2">
    <source>
        <dbReference type="ARBA" id="ARBA00004723"/>
    </source>
</evidence>
<organism evidence="7 8">
    <name type="scientific">Ceratopteris richardii</name>
    <name type="common">Triangle waterfern</name>
    <dbReference type="NCBI Taxonomy" id="49495"/>
    <lineage>
        <taxon>Eukaryota</taxon>
        <taxon>Viridiplantae</taxon>
        <taxon>Streptophyta</taxon>
        <taxon>Embryophyta</taxon>
        <taxon>Tracheophyta</taxon>
        <taxon>Polypodiopsida</taxon>
        <taxon>Polypodiidae</taxon>
        <taxon>Polypodiales</taxon>
        <taxon>Pteridineae</taxon>
        <taxon>Pteridaceae</taxon>
        <taxon>Parkerioideae</taxon>
        <taxon>Ceratopteris</taxon>
    </lineage>
</organism>
<dbReference type="EMBL" id="CM035424">
    <property type="protein sequence ID" value="KAH7351905.1"/>
    <property type="molecule type" value="Genomic_DNA"/>
</dbReference>
<dbReference type="InterPro" id="IPR001613">
    <property type="entry name" value="Flavin_amine_oxidase"/>
</dbReference>
<dbReference type="PANTHER" id="PTHR10742:SF386">
    <property type="entry name" value="LYSINE-SPECIFIC HISTONE DEMETHYLASE 1A"/>
    <property type="match status" value="1"/>
</dbReference>
<feature type="binding site" evidence="5">
    <location>
        <position position="349"/>
    </location>
    <ligand>
        <name>substrate</name>
    </ligand>
</feature>